<accession>A0A4Y3QNS1</accession>
<dbReference type="Proteomes" id="UP000319525">
    <property type="component" value="Unassembled WGS sequence"/>
</dbReference>
<sequence>MDPKRMSSVPRPMAARIGDGPKPKQPESPSIIDTAITAIAMRLRVLAMVLVSGKSGNIVAASLVRDGPIPGLQRHPARPPTESLPRVRLRSAATGAKARAIGLILASLFRQRLKSFAGERE</sequence>
<dbReference type="EMBL" id="BJML01000008">
    <property type="protein sequence ID" value="GEB46609.1"/>
    <property type="molecule type" value="Genomic_DNA"/>
</dbReference>
<proteinExistence type="predicted"/>
<comment type="caution">
    <text evidence="2">The sequence shown here is derived from an EMBL/GenBank/DDBJ whole genome shotgun (WGS) entry which is preliminary data.</text>
</comment>
<gene>
    <name evidence="2" type="ORF">MTE01_25540</name>
</gene>
<name>A0A4Y3QNS1_MICTE</name>
<organism evidence="2 3">
    <name type="scientific">Microbacterium testaceum</name>
    <name type="common">Aureobacterium testaceum</name>
    <name type="synonym">Brevibacterium testaceum</name>
    <dbReference type="NCBI Taxonomy" id="2033"/>
    <lineage>
        <taxon>Bacteria</taxon>
        <taxon>Bacillati</taxon>
        <taxon>Actinomycetota</taxon>
        <taxon>Actinomycetes</taxon>
        <taxon>Micrococcales</taxon>
        <taxon>Microbacteriaceae</taxon>
        <taxon>Microbacterium</taxon>
    </lineage>
</organism>
<evidence type="ECO:0000313" key="3">
    <source>
        <dbReference type="Proteomes" id="UP000319525"/>
    </source>
</evidence>
<evidence type="ECO:0000313" key="2">
    <source>
        <dbReference type="EMBL" id="GEB46609.1"/>
    </source>
</evidence>
<dbReference type="AlphaFoldDB" id="A0A4Y3QNS1"/>
<protein>
    <submittedName>
        <fullName evidence="2">Uncharacterized protein</fullName>
    </submittedName>
</protein>
<reference evidence="2 3" key="1">
    <citation type="submission" date="2019-06" db="EMBL/GenBank/DDBJ databases">
        <title>Whole genome shotgun sequence of Microbacterium testaceum NBRC 12675.</title>
        <authorList>
            <person name="Hosoyama A."/>
            <person name="Uohara A."/>
            <person name="Ohji S."/>
            <person name="Ichikawa N."/>
        </authorList>
    </citation>
    <scope>NUCLEOTIDE SEQUENCE [LARGE SCALE GENOMIC DNA]</scope>
    <source>
        <strain evidence="2 3">NBRC 12675</strain>
    </source>
</reference>
<evidence type="ECO:0000256" key="1">
    <source>
        <dbReference type="SAM" id="MobiDB-lite"/>
    </source>
</evidence>
<feature type="region of interest" description="Disordered" evidence="1">
    <location>
        <begin position="1"/>
        <end position="29"/>
    </location>
</feature>